<evidence type="ECO:0000256" key="1">
    <source>
        <dbReference type="ARBA" id="ARBA00005495"/>
    </source>
</evidence>
<keyword evidence="2" id="KW-0479">Metal-binding</keyword>
<protein>
    <submittedName>
        <fullName evidence="6">GFA family protein</fullName>
    </submittedName>
</protein>
<evidence type="ECO:0000256" key="2">
    <source>
        <dbReference type="ARBA" id="ARBA00022723"/>
    </source>
</evidence>
<name>A0ABY4VL57_9BURK</name>
<feature type="domain" description="CENP-V/GFA" evidence="5">
    <location>
        <begin position="35"/>
        <end position="139"/>
    </location>
</feature>
<gene>
    <name evidence="6" type="ORF">NDR89_02210</name>
</gene>
<accession>A0ABY4VL57</accession>
<dbReference type="InterPro" id="IPR011057">
    <property type="entry name" value="Mss4-like_sf"/>
</dbReference>
<evidence type="ECO:0000259" key="5">
    <source>
        <dbReference type="PROSITE" id="PS51891"/>
    </source>
</evidence>
<keyword evidence="3" id="KW-0862">Zinc</keyword>
<dbReference type="PANTHER" id="PTHR33337">
    <property type="entry name" value="GFA DOMAIN-CONTAINING PROTEIN"/>
    <property type="match status" value="1"/>
</dbReference>
<keyword evidence="4" id="KW-0456">Lyase</keyword>
<reference evidence="6" key="1">
    <citation type="submission" date="2022-06" db="EMBL/GenBank/DDBJ databases">
        <title>Complete genome sequence and characterization of Cupriavidus gilardii QJ1 isolated from contaminating cells.</title>
        <authorList>
            <person name="Qi J."/>
        </authorList>
    </citation>
    <scope>NUCLEOTIDE SEQUENCE</scope>
    <source>
        <strain evidence="6">QJ1</strain>
    </source>
</reference>
<evidence type="ECO:0000256" key="4">
    <source>
        <dbReference type="ARBA" id="ARBA00023239"/>
    </source>
</evidence>
<evidence type="ECO:0000313" key="6">
    <source>
        <dbReference type="EMBL" id="USE77887.1"/>
    </source>
</evidence>
<sequence>MRRTMDKAAAKAIHHRISSPQTNDEIAMDDWNLPWTGGCRCGRLRFEITAPPLLTMACHCTGCQKMSASAFSLSMAIPQAGFRVTEGNPVVGGMHGEQIHHRHCDWCKSWVFTEMEPSMGFVNVRPTMLDDAAWFAPYVETYTSEALPWAKTGAAHSFARFPQMEEYGPLVAEFGARGPRPGR</sequence>
<dbReference type="Gene3D" id="3.90.1590.10">
    <property type="entry name" value="glutathione-dependent formaldehyde- activating enzyme (gfa)"/>
    <property type="match status" value="1"/>
</dbReference>
<dbReference type="Proteomes" id="UP001056648">
    <property type="component" value="Chromosome 1"/>
</dbReference>
<evidence type="ECO:0000313" key="7">
    <source>
        <dbReference type="Proteomes" id="UP001056648"/>
    </source>
</evidence>
<dbReference type="PANTHER" id="PTHR33337:SF40">
    <property type="entry name" value="CENP-V_GFA DOMAIN-CONTAINING PROTEIN-RELATED"/>
    <property type="match status" value="1"/>
</dbReference>
<evidence type="ECO:0000256" key="3">
    <source>
        <dbReference type="ARBA" id="ARBA00022833"/>
    </source>
</evidence>
<dbReference type="SUPFAM" id="SSF51316">
    <property type="entry name" value="Mss4-like"/>
    <property type="match status" value="1"/>
</dbReference>
<proteinExistence type="inferred from homology"/>
<dbReference type="PROSITE" id="PS51891">
    <property type="entry name" value="CENP_V_GFA"/>
    <property type="match status" value="1"/>
</dbReference>
<dbReference type="Pfam" id="PF04828">
    <property type="entry name" value="GFA"/>
    <property type="match status" value="1"/>
</dbReference>
<dbReference type="InterPro" id="IPR006913">
    <property type="entry name" value="CENP-V/GFA"/>
</dbReference>
<keyword evidence="7" id="KW-1185">Reference proteome</keyword>
<comment type="similarity">
    <text evidence="1">Belongs to the Gfa family.</text>
</comment>
<organism evidence="6 7">
    <name type="scientific">Cupriavidus gilardii</name>
    <dbReference type="NCBI Taxonomy" id="82541"/>
    <lineage>
        <taxon>Bacteria</taxon>
        <taxon>Pseudomonadati</taxon>
        <taxon>Pseudomonadota</taxon>
        <taxon>Betaproteobacteria</taxon>
        <taxon>Burkholderiales</taxon>
        <taxon>Burkholderiaceae</taxon>
        <taxon>Cupriavidus</taxon>
    </lineage>
</organism>
<dbReference type="EMBL" id="CP098735">
    <property type="protein sequence ID" value="USE77887.1"/>
    <property type="molecule type" value="Genomic_DNA"/>
</dbReference>